<protein>
    <submittedName>
        <fullName evidence="1">Uncharacterized protein</fullName>
    </submittedName>
</protein>
<sequence>MKSVVRQWYKTLLFMGREYPEQSGGYKKFRVVLKKHFQSTPADTEVQFQKAIEKAEYAEKVQIIELEALYFLKRYRHLKRKYYQ</sequence>
<name>A0A9P0QUQ2_9ASCO</name>
<evidence type="ECO:0000313" key="1">
    <source>
        <dbReference type="EMBL" id="CAH2356004.1"/>
    </source>
</evidence>
<dbReference type="PANTHER" id="PTHR21024">
    <property type="entry name" value="GROWTH HORMONE-INDUCIBLE SOLUBLE PROTEIN-RELATED"/>
    <property type="match status" value="1"/>
</dbReference>
<reference evidence="1" key="1">
    <citation type="submission" date="2022-03" db="EMBL/GenBank/DDBJ databases">
        <authorList>
            <person name="Legras J.-L."/>
            <person name="Devillers H."/>
            <person name="Grondin C."/>
        </authorList>
    </citation>
    <scope>NUCLEOTIDE SEQUENCE</scope>
    <source>
        <strain evidence="1">CLIB 1423</strain>
    </source>
</reference>
<gene>
    <name evidence="1" type="ORF">CLIB1423_42S00342</name>
</gene>
<keyword evidence="2" id="KW-1185">Reference proteome</keyword>
<comment type="caution">
    <text evidence="1">The sequence shown here is derived from an EMBL/GenBank/DDBJ whole genome shotgun (WGS) entry which is preliminary data.</text>
</comment>
<dbReference type="Proteomes" id="UP000837801">
    <property type="component" value="Unassembled WGS sequence"/>
</dbReference>
<proteinExistence type="predicted"/>
<dbReference type="GO" id="GO:0005739">
    <property type="term" value="C:mitochondrion"/>
    <property type="evidence" value="ECO:0007669"/>
    <property type="project" value="TreeGrafter"/>
</dbReference>
<organism evidence="1 2">
    <name type="scientific">[Candida] railenensis</name>
    <dbReference type="NCBI Taxonomy" id="45579"/>
    <lineage>
        <taxon>Eukaryota</taxon>
        <taxon>Fungi</taxon>
        <taxon>Dikarya</taxon>
        <taxon>Ascomycota</taxon>
        <taxon>Saccharomycotina</taxon>
        <taxon>Pichiomycetes</taxon>
        <taxon>Debaryomycetaceae</taxon>
        <taxon>Kurtzmaniella</taxon>
    </lineage>
</organism>
<evidence type="ECO:0000313" key="2">
    <source>
        <dbReference type="Proteomes" id="UP000837801"/>
    </source>
</evidence>
<dbReference type="GO" id="GO:0022904">
    <property type="term" value="P:respiratory electron transport chain"/>
    <property type="evidence" value="ECO:0007669"/>
    <property type="project" value="TreeGrafter"/>
</dbReference>
<dbReference type="AlphaFoldDB" id="A0A9P0QUQ2"/>
<dbReference type="EMBL" id="CAKXYY010000042">
    <property type="protein sequence ID" value="CAH2356004.1"/>
    <property type="molecule type" value="Genomic_DNA"/>
</dbReference>
<accession>A0A9P0QUQ2</accession>
<dbReference type="GO" id="GO:0090324">
    <property type="term" value="P:negative regulation of oxidative phosphorylation"/>
    <property type="evidence" value="ECO:0007669"/>
    <property type="project" value="InterPro"/>
</dbReference>
<dbReference type="OrthoDB" id="10258445at2759"/>
<dbReference type="InterPro" id="IPR052000">
    <property type="entry name" value="ETFRF1"/>
</dbReference>
<dbReference type="PANTHER" id="PTHR21024:SF0">
    <property type="entry name" value="ELECTRON TRANSFER FLAVOPROTEIN REGULATORY FACTOR 1"/>
    <property type="match status" value="1"/>
</dbReference>